<dbReference type="KEGG" id="hbo:Hbor_13300"/>
<organism evidence="1 2">
    <name type="scientific">Halogeometricum borinquense (strain ATCC 700274 / DSM 11551 / JCM 10706 / KCTC 4070 / PR3)</name>
    <dbReference type="NCBI Taxonomy" id="469382"/>
    <lineage>
        <taxon>Archaea</taxon>
        <taxon>Methanobacteriati</taxon>
        <taxon>Methanobacteriota</taxon>
        <taxon>Stenosarchaea group</taxon>
        <taxon>Halobacteria</taxon>
        <taxon>Halobacteriales</taxon>
        <taxon>Haloferacaceae</taxon>
        <taxon>Halogeometricum</taxon>
    </lineage>
</organism>
<name>E4NSC4_HALBP</name>
<evidence type="ECO:0000313" key="2">
    <source>
        <dbReference type="Proteomes" id="UP000006663"/>
    </source>
</evidence>
<proteinExistence type="predicted"/>
<dbReference type="HOGENOM" id="CLU_1544155_0_0_2"/>
<sequence>MKKGVDDDARRVIQELHSVDDFDGERTLDFERLETKLESMGSGKLFSILDADDTEEVVLDYLQSNGWRITKYSTGDSQAKYECELRRVTNGGREAGFVQVKSGDASLTPAEYSDLTDEGRVFLFSSPSDDGGQQLSVDQEGLTVINPEKLADHLRENARWLPTPTLLRLSFSS</sequence>
<dbReference type="AlphaFoldDB" id="E4NSC4"/>
<evidence type="ECO:0008006" key="3">
    <source>
        <dbReference type="Google" id="ProtNLM"/>
    </source>
</evidence>
<evidence type="ECO:0000313" key="1">
    <source>
        <dbReference type="EMBL" id="ADQ66913.1"/>
    </source>
</evidence>
<dbReference type="STRING" id="469382.Hbor_13300"/>
<gene>
    <name evidence="1" type="ordered locus">Hbor_13300</name>
</gene>
<protein>
    <recommendedName>
        <fullName evidence="3">Restriction endonuclease type IV Mrr domain-containing protein</fullName>
    </recommendedName>
</protein>
<keyword evidence="2" id="KW-1185">Reference proteome</keyword>
<dbReference type="EMBL" id="CP001690">
    <property type="protein sequence ID" value="ADQ66913.1"/>
    <property type="molecule type" value="Genomic_DNA"/>
</dbReference>
<dbReference type="Proteomes" id="UP000006663">
    <property type="component" value="Chromosome"/>
</dbReference>
<reference evidence="1 2" key="1">
    <citation type="journal article" date="2009" name="Stand. Genomic Sci.">
        <title>Complete genome sequence of Halogeometricum borinquense type strain (PR3).</title>
        <authorList>
            <person name="Malfatti S."/>
            <person name="Tindall B.J."/>
            <person name="Schneider S."/>
            <person name="Fahnrich R."/>
            <person name="Lapidus A."/>
            <person name="Labuttii K."/>
            <person name="Copeland A."/>
            <person name="Glavina Del Rio T."/>
            <person name="Nolan M."/>
            <person name="Chen F."/>
            <person name="Lucas S."/>
            <person name="Tice H."/>
            <person name="Cheng J.F."/>
            <person name="Bruce D."/>
            <person name="Goodwin L."/>
            <person name="Pitluck S."/>
            <person name="Anderson I."/>
            <person name="Pati A."/>
            <person name="Ivanova N."/>
            <person name="Mavromatis K."/>
            <person name="Chen A."/>
            <person name="Palaniappan K."/>
            <person name="D'haeseleer P."/>
            <person name="Goker M."/>
            <person name="Bristow J."/>
            <person name="Eisen J.A."/>
            <person name="Markowitz V."/>
            <person name="Hugenholtz P."/>
            <person name="Kyrpides N.C."/>
            <person name="Klenk H.P."/>
            <person name="Chain P."/>
        </authorList>
    </citation>
    <scope>NUCLEOTIDE SEQUENCE [LARGE SCALE GENOMIC DNA]</scope>
    <source>
        <strain evidence="2">ATCC 700274 / DSM 11551 / JCM 10706 / KCTC 4070 / PR3</strain>
    </source>
</reference>
<accession>E4NSC4</accession>
<dbReference type="eggNOG" id="ENOG502N5IS">
    <property type="taxonomic scope" value="Archaea"/>
</dbReference>